<accession>A0A9W9HW49</accession>
<keyword evidence="2" id="KW-1185">Reference proteome</keyword>
<name>A0A9W9HW49_9EURO</name>
<dbReference type="AlphaFoldDB" id="A0A9W9HW49"/>
<dbReference type="GeneID" id="81429660"/>
<dbReference type="EMBL" id="JAPQKN010000006">
    <property type="protein sequence ID" value="KAJ5157260.1"/>
    <property type="molecule type" value="Genomic_DNA"/>
</dbReference>
<reference evidence="1" key="2">
    <citation type="journal article" date="2023" name="IMA Fungus">
        <title>Comparative genomic study of the Penicillium genus elucidates a diverse pangenome and 15 lateral gene transfer events.</title>
        <authorList>
            <person name="Petersen C."/>
            <person name="Sorensen T."/>
            <person name="Nielsen M.R."/>
            <person name="Sondergaard T.E."/>
            <person name="Sorensen J.L."/>
            <person name="Fitzpatrick D.A."/>
            <person name="Frisvad J.C."/>
            <person name="Nielsen K.L."/>
        </authorList>
    </citation>
    <scope>NUCLEOTIDE SEQUENCE</scope>
    <source>
        <strain evidence="1">IBT 26290</strain>
    </source>
</reference>
<gene>
    <name evidence="1" type="ORF">N7482_008360</name>
</gene>
<comment type="caution">
    <text evidence="1">The sequence shown here is derived from an EMBL/GenBank/DDBJ whole genome shotgun (WGS) entry which is preliminary data.</text>
</comment>
<organism evidence="1 2">
    <name type="scientific">Penicillium canariense</name>
    <dbReference type="NCBI Taxonomy" id="189055"/>
    <lineage>
        <taxon>Eukaryota</taxon>
        <taxon>Fungi</taxon>
        <taxon>Dikarya</taxon>
        <taxon>Ascomycota</taxon>
        <taxon>Pezizomycotina</taxon>
        <taxon>Eurotiomycetes</taxon>
        <taxon>Eurotiomycetidae</taxon>
        <taxon>Eurotiales</taxon>
        <taxon>Aspergillaceae</taxon>
        <taxon>Penicillium</taxon>
    </lineage>
</organism>
<dbReference type="RefSeq" id="XP_056540249.1">
    <property type="nucleotide sequence ID" value="XM_056690484.1"/>
</dbReference>
<dbReference type="Proteomes" id="UP001149163">
    <property type="component" value="Unassembled WGS sequence"/>
</dbReference>
<dbReference type="OrthoDB" id="4216009at2759"/>
<protein>
    <submittedName>
        <fullName evidence="1">GCN5-related N-acetyltransferase</fullName>
    </submittedName>
</protein>
<evidence type="ECO:0000313" key="2">
    <source>
        <dbReference type="Proteomes" id="UP001149163"/>
    </source>
</evidence>
<evidence type="ECO:0000313" key="1">
    <source>
        <dbReference type="EMBL" id="KAJ5157260.1"/>
    </source>
</evidence>
<proteinExistence type="predicted"/>
<sequence length="111" mass="12033">MSLGSVNNTSELTYRRVNALNVCDTCELSTTLSIDQRGMVADNDTSIAEESCSTNAWSRATYADNVLVGFLMVLIGSDWDDGIECPGAFLWRLMIAGPFHFSGTGLWPSSS</sequence>
<reference evidence="1" key="1">
    <citation type="submission" date="2022-11" db="EMBL/GenBank/DDBJ databases">
        <authorList>
            <person name="Petersen C."/>
        </authorList>
    </citation>
    <scope>NUCLEOTIDE SEQUENCE</scope>
    <source>
        <strain evidence="1">IBT 26290</strain>
    </source>
</reference>